<dbReference type="SUPFAM" id="SSF81653">
    <property type="entry name" value="Calcium ATPase, transduction domain A"/>
    <property type="match status" value="1"/>
</dbReference>
<comment type="cofactor">
    <cofactor evidence="1 26">
        <name>Mg(2+)</name>
        <dbReference type="ChEBI" id="CHEBI:18420"/>
    </cofactor>
</comment>
<keyword evidence="18 27" id="KW-0472">Membrane</keyword>
<dbReference type="FunFam" id="3.40.50.1000:FF:000504">
    <property type="match status" value="1"/>
</dbReference>
<dbReference type="InterPro" id="IPR018303">
    <property type="entry name" value="ATPase_P-typ_P_site"/>
</dbReference>
<dbReference type="Proteomes" id="UP000694383">
    <property type="component" value="Unplaced"/>
</dbReference>
<evidence type="ECO:0000256" key="2">
    <source>
        <dbReference type="ARBA" id="ARBA00004221"/>
    </source>
</evidence>
<dbReference type="NCBIfam" id="TIGR01494">
    <property type="entry name" value="ATPase_P-type"/>
    <property type="match status" value="1"/>
</dbReference>
<dbReference type="InterPro" id="IPR001757">
    <property type="entry name" value="P_typ_ATPase"/>
</dbReference>
<dbReference type="Pfam" id="PF13246">
    <property type="entry name" value="Cation_ATPase"/>
    <property type="match status" value="1"/>
</dbReference>
<keyword evidence="15 27" id="KW-1278">Translocase</keyword>
<feature type="region of interest" description="Disordered" evidence="28">
    <location>
        <begin position="1157"/>
        <end position="1180"/>
    </location>
</feature>
<dbReference type="Pfam" id="PF00122">
    <property type="entry name" value="E1-E2_ATPase"/>
    <property type="match status" value="1"/>
</dbReference>
<evidence type="ECO:0000256" key="12">
    <source>
        <dbReference type="ARBA" id="ARBA00022824"/>
    </source>
</evidence>
<feature type="transmembrane region" description="Helical" evidence="27">
    <location>
        <begin position="319"/>
        <end position="343"/>
    </location>
</feature>
<dbReference type="Pfam" id="PF16212">
    <property type="entry name" value="PhoLip_ATPase_C"/>
    <property type="match status" value="1"/>
</dbReference>
<evidence type="ECO:0000256" key="15">
    <source>
        <dbReference type="ARBA" id="ARBA00022967"/>
    </source>
</evidence>
<dbReference type="GO" id="GO:0005783">
    <property type="term" value="C:endoplasmic reticulum"/>
    <property type="evidence" value="ECO:0007669"/>
    <property type="project" value="UniProtKB-SubCell"/>
</dbReference>
<dbReference type="PRINTS" id="PR00119">
    <property type="entry name" value="CATATPASE"/>
</dbReference>
<dbReference type="CDD" id="cd02073">
    <property type="entry name" value="P-type_ATPase_APLT_Dnf-like"/>
    <property type="match status" value="1"/>
</dbReference>
<dbReference type="Pfam" id="PF16209">
    <property type="entry name" value="PhoLip_ATPase_N"/>
    <property type="match status" value="1"/>
</dbReference>
<keyword evidence="8" id="KW-1003">Cell membrane</keyword>
<evidence type="ECO:0000259" key="30">
    <source>
        <dbReference type="Pfam" id="PF16209"/>
    </source>
</evidence>
<dbReference type="SFLD" id="SFLDF00027">
    <property type="entry name" value="p-type_atpase"/>
    <property type="match status" value="1"/>
</dbReference>
<dbReference type="InterPro" id="IPR032630">
    <property type="entry name" value="P_typ_ATPase_c"/>
</dbReference>
<evidence type="ECO:0000256" key="9">
    <source>
        <dbReference type="ARBA" id="ARBA00022692"/>
    </source>
</evidence>
<evidence type="ECO:0000256" key="13">
    <source>
        <dbReference type="ARBA" id="ARBA00022840"/>
    </source>
</evidence>
<feature type="binding site" evidence="25">
    <location>
        <position position="712"/>
    </location>
    <ligand>
        <name>ATP</name>
        <dbReference type="ChEBI" id="CHEBI:30616"/>
    </ligand>
</feature>
<evidence type="ECO:0000256" key="22">
    <source>
        <dbReference type="ARBA" id="ARBA00052223"/>
    </source>
</evidence>
<feature type="binding site" evidence="25">
    <location>
        <position position="535"/>
    </location>
    <ligand>
        <name>ATP</name>
        <dbReference type="ChEBI" id="CHEBI:30616"/>
    </ligand>
</feature>
<keyword evidence="13 25" id="KW-0067">ATP-binding</keyword>
<evidence type="ECO:0000256" key="3">
    <source>
        <dbReference type="ARBA" id="ARBA00004240"/>
    </source>
</evidence>
<dbReference type="SUPFAM" id="SSF81665">
    <property type="entry name" value="Calcium ATPase, transmembrane domain M"/>
    <property type="match status" value="1"/>
</dbReference>
<dbReference type="InterPro" id="IPR023299">
    <property type="entry name" value="ATPase_P-typ_cyto_dom_N"/>
</dbReference>
<evidence type="ECO:0000256" key="4">
    <source>
        <dbReference type="ARBA" id="ARBA00004316"/>
    </source>
</evidence>
<evidence type="ECO:0000256" key="10">
    <source>
        <dbReference type="ARBA" id="ARBA00022723"/>
    </source>
</evidence>
<feature type="binding site" evidence="25">
    <location>
        <position position="434"/>
    </location>
    <ligand>
        <name>ATP</name>
        <dbReference type="ChEBI" id="CHEBI:30616"/>
    </ligand>
</feature>
<dbReference type="Gene3D" id="2.70.150.10">
    <property type="entry name" value="Calcium-transporting ATPase, cytoplasmic transduction domain A"/>
    <property type="match status" value="1"/>
</dbReference>
<keyword evidence="9 27" id="KW-0812">Transmembrane</keyword>
<evidence type="ECO:0000256" key="16">
    <source>
        <dbReference type="ARBA" id="ARBA00022989"/>
    </source>
</evidence>
<dbReference type="PROSITE" id="PS00154">
    <property type="entry name" value="ATPASE_E1_E2"/>
    <property type="match status" value="1"/>
</dbReference>
<feature type="domain" description="P-type ATPase C-terminal" evidence="31">
    <location>
        <begin position="887"/>
        <end position="1141"/>
    </location>
</feature>
<dbReference type="SFLD" id="SFLDG00002">
    <property type="entry name" value="C1.7:_P-type_atpase_like"/>
    <property type="match status" value="1"/>
</dbReference>
<dbReference type="SUPFAM" id="SSF81660">
    <property type="entry name" value="Metal cation-transporting ATPase, ATP-binding domain N"/>
    <property type="match status" value="1"/>
</dbReference>
<evidence type="ECO:0000256" key="8">
    <source>
        <dbReference type="ARBA" id="ARBA00022475"/>
    </source>
</evidence>
<dbReference type="EC" id="7.6.2.1" evidence="27"/>
<dbReference type="SFLD" id="SFLDS00003">
    <property type="entry name" value="Haloacid_Dehalogenase"/>
    <property type="match status" value="1"/>
</dbReference>
<comment type="catalytic activity">
    <reaction evidence="21">
        <text>a 1,2-diacyl-sn-glycero-3-phospho-L-serine(out) + ATP + H2O = a 1,2-diacyl-sn-glycero-3-phospho-L-serine(in) + ADP + phosphate + H(+)</text>
        <dbReference type="Rhea" id="RHEA:38567"/>
        <dbReference type="ChEBI" id="CHEBI:15377"/>
        <dbReference type="ChEBI" id="CHEBI:15378"/>
        <dbReference type="ChEBI" id="CHEBI:30616"/>
        <dbReference type="ChEBI" id="CHEBI:43474"/>
        <dbReference type="ChEBI" id="CHEBI:57262"/>
        <dbReference type="ChEBI" id="CHEBI:456216"/>
    </reaction>
    <physiologicalReaction direction="left-to-right" evidence="21">
        <dbReference type="Rhea" id="RHEA:38568"/>
    </physiologicalReaction>
</comment>
<dbReference type="GO" id="GO:0016324">
    <property type="term" value="C:apical plasma membrane"/>
    <property type="evidence" value="ECO:0007669"/>
    <property type="project" value="UniProtKB-SubCell"/>
</dbReference>
<evidence type="ECO:0000313" key="32">
    <source>
        <dbReference type="Ensembl" id="ENSOSIP00000035263.1"/>
    </source>
</evidence>
<dbReference type="InterPro" id="IPR008250">
    <property type="entry name" value="ATPase_P-typ_transduc_dom_A_sf"/>
</dbReference>
<evidence type="ECO:0000256" key="1">
    <source>
        <dbReference type="ARBA" id="ARBA00001946"/>
    </source>
</evidence>
<organism evidence="32 33">
    <name type="scientific">Oryzias sinensis</name>
    <name type="common">Chinese medaka</name>
    <dbReference type="NCBI Taxonomy" id="183150"/>
    <lineage>
        <taxon>Eukaryota</taxon>
        <taxon>Metazoa</taxon>
        <taxon>Chordata</taxon>
        <taxon>Craniata</taxon>
        <taxon>Vertebrata</taxon>
        <taxon>Euteleostomi</taxon>
        <taxon>Actinopterygii</taxon>
        <taxon>Neopterygii</taxon>
        <taxon>Teleostei</taxon>
        <taxon>Neoteleostei</taxon>
        <taxon>Acanthomorphata</taxon>
        <taxon>Ovalentaria</taxon>
        <taxon>Atherinomorphae</taxon>
        <taxon>Beloniformes</taxon>
        <taxon>Adrianichthyidae</taxon>
        <taxon>Oryziinae</taxon>
        <taxon>Oryzias</taxon>
    </lineage>
</organism>
<name>A0A8C8DWE2_9TELE</name>
<feature type="binding site" evidence="25">
    <location>
        <position position="599"/>
    </location>
    <ligand>
        <name>ATP</name>
        <dbReference type="ChEBI" id="CHEBI:30616"/>
    </ligand>
</feature>
<comment type="similarity">
    <text evidence="7 27">Belongs to the cation transport ATPase (P-type) (TC 3.A.3) family. Type IV subfamily.</text>
</comment>
<feature type="binding site" evidence="25">
    <location>
        <position position="435"/>
    </location>
    <ligand>
        <name>ATP</name>
        <dbReference type="ChEBI" id="CHEBI:30616"/>
    </ligand>
</feature>
<comment type="subcellular location">
    <subcellularLocation>
        <location evidence="2">Apical cell membrane</location>
    </subcellularLocation>
    <subcellularLocation>
        <location evidence="6">Cell membrane</location>
        <topology evidence="6">Multi-pass membrane protein</topology>
    </subcellularLocation>
    <subcellularLocation>
        <location evidence="4">Cell projection</location>
    </subcellularLocation>
    <subcellularLocation>
        <location evidence="3">Endoplasmic reticulum</location>
    </subcellularLocation>
    <subcellularLocation>
        <location evidence="5">Golgi apparatus</location>
    </subcellularLocation>
    <subcellularLocation>
        <location evidence="27">Membrane</location>
        <topology evidence="27">Multi-pass membrane protein</topology>
    </subcellularLocation>
</comment>
<feature type="binding site" evidence="26">
    <location>
        <position position="434"/>
    </location>
    <ligand>
        <name>Mg(2+)</name>
        <dbReference type="ChEBI" id="CHEBI:18420"/>
    </ligand>
</feature>
<feature type="transmembrane region" description="Helical" evidence="27">
    <location>
        <begin position="951"/>
        <end position="971"/>
    </location>
</feature>
<keyword evidence="12" id="KW-0256">Endoplasmic reticulum</keyword>
<sequence length="1223" mass="140274">MMRSCLTVTTKRTMNWTPLRVKPRGSQKSLRPKWKQATPVYVNWKVKANDRPYHQQPQFKKKVFLCIKKSRYSGNAIKTYKYNVLTFIPLNLYEQFKRAANLYFLALLILQIIPQITTLPWYTTLIPLVVVLGITAIKDLVDDLARHRMDKEINNRKCEVLLNGSFQDSRWRQIQVGDVVRLKKNDFIPADLLLLSSSNPNSLCYVETAELDGETNLKFKMGLRVTDEMLQEERQLADFDALIDCEEPNNRLDKFLGMMQWNGERYPLELDNMLLRGCKVRNTDVCHGLVIFAGGDTKIMKNSGKTRFKRTKIDELMNYMVYTIFAVLILVAAGLGIGHTFWYEQIGSKAWYLYDGLNYNATYRGFLSFWGYIIVLNTMVPISLYVSVEVIRLGQSKFINWDLQMYFAEKDTPAKARTTTLNEQLGQIQYIFSDKTGTLTQNIMEFKKCTIAGRSYGNPTTAEGVSLDRGKPVDWSWNQYADQKFQFMDHLLVANVKSKKDKDAMEFFKLLSLCHTVMVDNKDGDLVYQAASPDEGALVTAARNFGFVFLSRTQDTITIMEMGQEKTYEMLALLDFNSDRKRMSIILKFPDGRIRLYCKGADTVIYERLSTNTQHQQTTQEALDIFANDTLRTLCLCYKDISANEYEAWSRKHKEAQLVMGDREAALDSVYEEVEKDLMLIGATAIEDKLQDGVPETIATLAKADIKIWVLTGDKKETAENIGYSCSLLTDDMTVHYGEDVKRRQPPTNFRRARQTPEEPFFTETGKNALIITGGWLNEILYEKKKKRRRLRLHRLGRRPPSSNPGEPLNDWEKEMRQIDFVDMACECEAVICCRVTPKQKANVVSLVKKYKKAVTLSIGDGANDVNMIKTADIGVGISGQEGMQAVMSSDYAFAQFRYLERLLLVHGRWSYIRMCKFLRFFFFKNFSFTLVHFWYSFFNGYSSQTAYEDWFITLYNLAYSSLPVLLVGLLDQDVNDRLSLKFPKLYIPGQQGLLFNYKNFFISLFHGIFVSLIIFFIPYGAFLQTMGQDGEAPSDYQSFAVVTASSLIFTVSLQISLDTSYWTFVNCFAVLGSIAIYFGFMFDIHSAGIHVIFPSVFTFTGAASNALRQPYLWLTILLTVGISLLPVICIQFLYKTIWPSVGDKVQRNRKKYELQMEEKKKKKEPEPFQRGRRSRRSAYAFSHSQGYAGLISSGQSIRRRPAARSGANANIREIPLGGAENI</sequence>
<feature type="binding site" evidence="26">
    <location>
        <position position="861"/>
    </location>
    <ligand>
        <name>Mg(2+)</name>
        <dbReference type="ChEBI" id="CHEBI:18420"/>
    </ligand>
</feature>
<dbReference type="SUPFAM" id="SSF56784">
    <property type="entry name" value="HAD-like"/>
    <property type="match status" value="1"/>
</dbReference>
<evidence type="ECO:0000256" key="23">
    <source>
        <dbReference type="ARBA" id="ARBA00062467"/>
    </source>
</evidence>
<dbReference type="AlphaFoldDB" id="A0A8C8DWE2"/>
<dbReference type="Ensembl" id="ENSOSIT00000037179.1">
    <property type="protein sequence ID" value="ENSOSIP00000035263.1"/>
    <property type="gene ID" value="ENSOSIG00000017624.1"/>
</dbReference>
<feature type="binding site" evidence="25">
    <location>
        <position position="714"/>
    </location>
    <ligand>
        <name>ATP</name>
        <dbReference type="ChEBI" id="CHEBI:30616"/>
    </ligand>
</feature>
<dbReference type="GeneTree" id="ENSGT00940000158002"/>
<keyword evidence="19" id="KW-0966">Cell projection</keyword>
<evidence type="ECO:0000256" key="25">
    <source>
        <dbReference type="PIRSR" id="PIRSR606539-2"/>
    </source>
</evidence>
<feature type="binding site" evidence="25">
    <location>
        <position position="713"/>
    </location>
    <ligand>
        <name>ATP</name>
        <dbReference type="ChEBI" id="CHEBI:30616"/>
    </ligand>
</feature>
<reference evidence="32" key="1">
    <citation type="submission" date="2025-08" db="UniProtKB">
        <authorList>
            <consortium name="Ensembl"/>
        </authorList>
    </citation>
    <scope>IDENTIFICATION</scope>
</reference>
<dbReference type="GO" id="GO:0007030">
    <property type="term" value="P:Golgi organization"/>
    <property type="evidence" value="ECO:0007669"/>
    <property type="project" value="TreeGrafter"/>
</dbReference>
<feature type="transmembrane region" description="Helical" evidence="27">
    <location>
        <begin position="122"/>
        <end position="141"/>
    </location>
</feature>
<reference evidence="32" key="2">
    <citation type="submission" date="2025-09" db="UniProtKB">
        <authorList>
            <consortium name="Ensembl"/>
        </authorList>
    </citation>
    <scope>IDENTIFICATION</scope>
</reference>
<evidence type="ECO:0000256" key="28">
    <source>
        <dbReference type="SAM" id="MobiDB-lite"/>
    </source>
</evidence>
<dbReference type="GO" id="GO:0045332">
    <property type="term" value="P:phospholipid translocation"/>
    <property type="evidence" value="ECO:0007669"/>
    <property type="project" value="UniProtKB-ARBA"/>
</dbReference>
<comment type="catalytic activity">
    <reaction evidence="20 27">
        <text>ATP + H2O + phospholipidSide 1 = ADP + phosphate + phospholipidSide 2.</text>
        <dbReference type="EC" id="7.6.2.1"/>
    </reaction>
</comment>
<feature type="binding site" evidence="26">
    <location>
        <position position="436"/>
    </location>
    <ligand>
        <name>Mg(2+)</name>
        <dbReference type="ChEBI" id="CHEBI:18420"/>
    </ligand>
</feature>
<evidence type="ECO:0000256" key="14">
    <source>
        <dbReference type="ARBA" id="ARBA00022842"/>
    </source>
</evidence>
<dbReference type="InterPro" id="IPR006539">
    <property type="entry name" value="P-type_ATPase_IV"/>
</dbReference>
<keyword evidence="16 27" id="KW-1133">Transmembrane helix</keyword>
<feature type="domain" description="P-type ATPase A" evidence="29">
    <location>
        <begin position="154"/>
        <end position="217"/>
    </location>
</feature>
<feature type="binding site" evidence="25">
    <location>
        <position position="436"/>
    </location>
    <ligand>
        <name>ATP</name>
        <dbReference type="ChEBI" id="CHEBI:30616"/>
    </ligand>
</feature>
<feature type="active site" description="4-aspartylphosphate intermediate" evidence="24">
    <location>
        <position position="434"/>
    </location>
</feature>
<evidence type="ECO:0000256" key="26">
    <source>
        <dbReference type="PIRSR" id="PIRSR606539-3"/>
    </source>
</evidence>
<dbReference type="GO" id="GO:0005524">
    <property type="term" value="F:ATP binding"/>
    <property type="evidence" value="ECO:0007669"/>
    <property type="project" value="UniProtKB-UniRule"/>
</dbReference>
<dbReference type="GO" id="GO:0005802">
    <property type="term" value="C:trans-Golgi network"/>
    <property type="evidence" value="ECO:0007669"/>
    <property type="project" value="TreeGrafter"/>
</dbReference>
<evidence type="ECO:0000256" key="18">
    <source>
        <dbReference type="ARBA" id="ARBA00023136"/>
    </source>
</evidence>
<feature type="binding site" evidence="25">
    <location>
        <position position="835"/>
    </location>
    <ligand>
        <name>ATP</name>
        <dbReference type="ChEBI" id="CHEBI:30616"/>
    </ligand>
</feature>
<dbReference type="Gene3D" id="3.40.50.1000">
    <property type="entry name" value="HAD superfamily/HAD-like"/>
    <property type="match status" value="1"/>
</dbReference>
<dbReference type="InterPro" id="IPR036412">
    <property type="entry name" value="HAD-like_sf"/>
</dbReference>
<evidence type="ECO:0000256" key="20">
    <source>
        <dbReference type="ARBA" id="ARBA00034036"/>
    </source>
</evidence>
<evidence type="ECO:0000256" key="7">
    <source>
        <dbReference type="ARBA" id="ARBA00008109"/>
    </source>
</evidence>
<feature type="transmembrane region" description="Helical" evidence="27">
    <location>
        <begin position="363"/>
        <end position="388"/>
    </location>
</feature>
<dbReference type="InterPro" id="IPR059000">
    <property type="entry name" value="ATPase_P-type_domA"/>
</dbReference>
<feature type="transmembrane region" description="Helical" evidence="27">
    <location>
        <begin position="1112"/>
        <end position="1135"/>
    </location>
</feature>
<dbReference type="PANTHER" id="PTHR24092:SF48">
    <property type="entry name" value="PHOSPHOLIPID-TRANSPORTING ATPASE IC"/>
    <property type="match status" value="1"/>
</dbReference>
<keyword evidence="17" id="KW-0333">Golgi apparatus</keyword>
<evidence type="ECO:0000259" key="31">
    <source>
        <dbReference type="Pfam" id="PF16212"/>
    </source>
</evidence>
<dbReference type="GO" id="GO:0016887">
    <property type="term" value="F:ATP hydrolysis activity"/>
    <property type="evidence" value="ECO:0007669"/>
    <property type="project" value="InterPro"/>
</dbReference>
<feature type="transmembrane region" description="Helical" evidence="27">
    <location>
        <begin position="1001"/>
        <end position="1022"/>
    </location>
</feature>
<feature type="binding site" evidence="25">
    <location>
        <position position="865"/>
    </location>
    <ligand>
        <name>ATP</name>
        <dbReference type="ChEBI" id="CHEBI:30616"/>
    </ligand>
</feature>
<feature type="binding site" evidence="25">
    <location>
        <position position="632"/>
    </location>
    <ligand>
        <name>ATP</name>
        <dbReference type="ChEBI" id="CHEBI:30616"/>
    </ligand>
</feature>
<feature type="domain" description="P-type ATPase N-terminal" evidence="30">
    <location>
        <begin position="48"/>
        <end position="125"/>
    </location>
</feature>
<feature type="compositionally biased region" description="Basic and acidic residues" evidence="28">
    <location>
        <begin position="1157"/>
        <end position="1170"/>
    </location>
</feature>
<feature type="binding site" evidence="25">
    <location>
        <position position="864"/>
    </location>
    <ligand>
        <name>ATP</name>
        <dbReference type="ChEBI" id="CHEBI:30616"/>
    </ligand>
</feature>
<evidence type="ECO:0000256" key="5">
    <source>
        <dbReference type="ARBA" id="ARBA00004555"/>
    </source>
</evidence>
<evidence type="ECO:0000313" key="33">
    <source>
        <dbReference type="Proteomes" id="UP000694383"/>
    </source>
</evidence>
<feature type="transmembrane region" description="Helical" evidence="27">
    <location>
        <begin position="918"/>
        <end position="939"/>
    </location>
</feature>
<keyword evidence="14 26" id="KW-0460">Magnesium</keyword>
<keyword evidence="11 25" id="KW-0547">Nucleotide-binding</keyword>
<dbReference type="InterPro" id="IPR044492">
    <property type="entry name" value="P_typ_ATPase_HD_dom"/>
</dbReference>
<feature type="transmembrane region" description="Helical" evidence="27">
    <location>
        <begin position="99"/>
        <end position="116"/>
    </location>
</feature>
<proteinExistence type="inferred from homology"/>
<dbReference type="GO" id="GO:0000287">
    <property type="term" value="F:magnesium ion binding"/>
    <property type="evidence" value="ECO:0007669"/>
    <property type="project" value="UniProtKB-UniRule"/>
</dbReference>
<dbReference type="InterPro" id="IPR023298">
    <property type="entry name" value="ATPase_P-typ_TM_dom_sf"/>
</dbReference>
<comment type="catalytic activity">
    <reaction evidence="22">
        <text>a 1,2-diacyl-sn-glycero-3-phosphocholine(out) + ATP + H2O = a 1,2-diacyl-sn-glycero-3-phosphocholine(in) + ADP + phosphate + H(+)</text>
        <dbReference type="Rhea" id="RHEA:38583"/>
        <dbReference type="ChEBI" id="CHEBI:15377"/>
        <dbReference type="ChEBI" id="CHEBI:15378"/>
        <dbReference type="ChEBI" id="CHEBI:30616"/>
        <dbReference type="ChEBI" id="CHEBI:43474"/>
        <dbReference type="ChEBI" id="CHEBI:57643"/>
        <dbReference type="ChEBI" id="CHEBI:456216"/>
    </reaction>
    <physiologicalReaction direction="left-to-right" evidence="22">
        <dbReference type="Rhea" id="RHEA:38584"/>
    </physiologicalReaction>
</comment>
<dbReference type="InterPro" id="IPR023214">
    <property type="entry name" value="HAD_sf"/>
</dbReference>
<evidence type="ECO:0000256" key="17">
    <source>
        <dbReference type="ARBA" id="ARBA00023034"/>
    </source>
</evidence>
<evidence type="ECO:0000256" key="24">
    <source>
        <dbReference type="PIRSR" id="PIRSR606539-1"/>
    </source>
</evidence>
<dbReference type="Gene3D" id="3.40.1110.10">
    <property type="entry name" value="Calcium-transporting ATPase, cytoplasmic domain N"/>
    <property type="match status" value="1"/>
</dbReference>
<evidence type="ECO:0000256" key="27">
    <source>
        <dbReference type="RuleBase" id="RU362033"/>
    </source>
</evidence>
<dbReference type="GO" id="GO:0140327">
    <property type="term" value="F:flippase activity"/>
    <property type="evidence" value="ECO:0007669"/>
    <property type="project" value="UniProtKB-ARBA"/>
</dbReference>
<feature type="binding site" evidence="25">
    <location>
        <position position="841"/>
    </location>
    <ligand>
        <name>ATP</name>
        <dbReference type="ChEBI" id="CHEBI:30616"/>
    </ligand>
</feature>
<dbReference type="InterPro" id="IPR032631">
    <property type="entry name" value="P-type_ATPase_N"/>
</dbReference>
<evidence type="ECO:0000259" key="29">
    <source>
        <dbReference type="Pfam" id="PF00122"/>
    </source>
</evidence>
<dbReference type="FunFam" id="3.40.1110.10:FF:000012">
    <property type="entry name" value="Phospholipid-transporting ATPase"/>
    <property type="match status" value="1"/>
</dbReference>
<accession>A0A8C8DWE2</accession>
<evidence type="ECO:0000256" key="21">
    <source>
        <dbReference type="ARBA" id="ARBA00051303"/>
    </source>
</evidence>
<feature type="binding site" evidence="26">
    <location>
        <position position="865"/>
    </location>
    <ligand>
        <name>Mg(2+)</name>
        <dbReference type="ChEBI" id="CHEBI:18420"/>
    </ligand>
</feature>
<keyword evidence="33" id="KW-1185">Reference proteome</keyword>
<dbReference type="GO" id="GO:0042995">
    <property type="term" value="C:cell projection"/>
    <property type="evidence" value="ECO:0007669"/>
    <property type="project" value="UniProtKB-SubCell"/>
</dbReference>
<dbReference type="NCBIfam" id="TIGR01652">
    <property type="entry name" value="ATPase-Plipid"/>
    <property type="match status" value="1"/>
</dbReference>
<feature type="binding site" evidence="25">
    <location>
        <position position="576"/>
    </location>
    <ligand>
        <name>ATP</name>
        <dbReference type="ChEBI" id="CHEBI:30616"/>
    </ligand>
</feature>
<dbReference type="FunFam" id="3.40.50.1000:FF:000001">
    <property type="entry name" value="Phospholipid-transporting ATPase IC"/>
    <property type="match status" value="1"/>
</dbReference>
<evidence type="ECO:0000256" key="6">
    <source>
        <dbReference type="ARBA" id="ARBA00004651"/>
    </source>
</evidence>
<protein>
    <recommendedName>
        <fullName evidence="27">Phospholipid-transporting ATPase</fullName>
        <ecNumber evidence="27">7.6.2.1</ecNumber>
    </recommendedName>
</protein>
<keyword evidence="10 26" id="KW-0479">Metal-binding</keyword>
<dbReference type="GO" id="GO:0005548">
    <property type="term" value="F:phospholipid transporter activity"/>
    <property type="evidence" value="ECO:0007669"/>
    <property type="project" value="UniProtKB-ARBA"/>
</dbReference>
<dbReference type="PANTHER" id="PTHR24092">
    <property type="entry name" value="PROBABLE PHOSPHOLIPID-TRANSPORTING ATPASE"/>
    <property type="match status" value="1"/>
</dbReference>
<comment type="subunit">
    <text evidence="23">Component of a P4-ATPase flippase complex which consists of a catalytic alpha subunit ATP8B1 and an accessory beta subunit TMEM30A. The flippase ATP8B1:TMEM30A complex can form an intermediate phosphoenzyme in vitro. Also interacts with beta subunit TMEM30B.</text>
</comment>
<evidence type="ECO:0000256" key="11">
    <source>
        <dbReference type="ARBA" id="ARBA00022741"/>
    </source>
</evidence>
<evidence type="ECO:0000256" key="19">
    <source>
        <dbReference type="ARBA" id="ARBA00023273"/>
    </source>
</evidence>